<dbReference type="Proteomes" id="UP000193355">
    <property type="component" value="Unassembled WGS sequence"/>
</dbReference>
<keyword evidence="2 6" id="KW-0808">Transferase</keyword>
<dbReference type="EMBL" id="FXBB01000034">
    <property type="protein sequence ID" value="SMG43827.1"/>
    <property type="molecule type" value="Genomic_DNA"/>
</dbReference>
<gene>
    <name evidence="6" type="ORF">SAMN06275492_13416</name>
</gene>
<dbReference type="CDD" id="cd02440">
    <property type="entry name" value="AdoMet_MTases"/>
    <property type="match status" value="1"/>
</dbReference>
<evidence type="ECO:0000259" key="4">
    <source>
        <dbReference type="Pfam" id="PF13649"/>
    </source>
</evidence>
<dbReference type="RefSeq" id="WP_085545341.1">
    <property type="nucleotide sequence ID" value="NZ_FXBB01000034.1"/>
</dbReference>
<dbReference type="InterPro" id="IPR004556">
    <property type="entry name" value="HemK-like"/>
</dbReference>
<organism evidence="6 7">
    <name type="scientific">Dethiosulfovibrio salsuginis</name>
    <dbReference type="NCBI Taxonomy" id="561720"/>
    <lineage>
        <taxon>Bacteria</taxon>
        <taxon>Thermotogati</taxon>
        <taxon>Synergistota</taxon>
        <taxon>Synergistia</taxon>
        <taxon>Synergistales</taxon>
        <taxon>Dethiosulfovibrionaceae</taxon>
        <taxon>Dethiosulfovibrio</taxon>
    </lineage>
</organism>
<dbReference type="GO" id="GO:0003676">
    <property type="term" value="F:nucleic acid binding"/>
    <property type="evidence" value="ECO:0007669"/>
    <property type="project" value="InterPro"/>
</dbReference>
<evidence type="ECO:0000256" key="3">
    <source>
        <dbReference type="ARBA" id="ARBA00022691"/>
    </source>
</evidence>
<evidence type="ECO:0000256" key="2">
    <source>
        <dbReference type="ARBA" id="ARBA00022679"/>
    </source>
</evidence>
<name>A0A1X7KQL4_9BACT</name>
<dbReference type="InterPro" id="IPR050320">
    <property type="entry name" value="N5-glutamine_MTase"/>
</dbReference>
<keyword evidence="7" id="KW-1185">Reference proteome</keyword>
<dbReference type="InterPro" id="IPR019874">
    <property type="entry name" value="RF_methyltr_PrmC"/>
</dbReference>
<dbReference type="OrthoDB" id="9800643at2"/>
<keyword evidence="3" id="KW-0949">S-adenosyl-L-methionine</keyword>
<dbReference type="Pfam" id="PF13649">
    <property type="entry name" value="Methyltransf_25"/>
    <property type="match status" value="1"/>
</dbReference>
<protein>
    <submittedName>
        <fullName evidence="6">Release factor glutamine methyltransferase</fullName>
    </submittedName>
</protein>
<evidence type="ECO:0000313" key="7">
    <source>
        <dbReference type="Proteomes" id="UP000193355"/>
    </source>
</evidence>
<dbReference type="PROSITE" id="PS00092">
    <property type="entry name" value="N6_MTASE"/>
    <property type="match status" value="1"/>
</dbReference>
<dbReference type="InterPro" id="IPR002052">
    <property type="entry name" value="DNA_methylase_N6_adenine_CS"/>
</dbReference>
<dbReference type="SUPFAM" id="SSF53335">
    <property type="entry name" value="S-adenosyl-L-methionine-dependent methyltransferases"/>
    <property type="match status" value="1"/>
</dbReference>
<sequence length="283" mass="31088">MTDKKLSSLSRAWRGRLESAGVDNPGLDVDLICMEVLGVSRTWLHCHGDMELRPDDKKRVDEKVSRRERREPLHYILGKCPFWKSSFSVGEGCLIPRPETEFLLEAALEGFSSGLAVDWGTGSGCLAGSLLMEVPCASVVAVDRSPAAIDIAYRNLSDLGVLDRALLWHCSDPKDIPIKRGSVDLIVSNPPYIPTSSLSGLMDEVVGYEPLAALDGGDDGLDPYRALLPWAEVVLRPGGRLWVEFGGEEQVKPLLELTPQGLSVMEIRKDLALIPRLIGWCRV</sequence>
<dbReference type="InterPro" id="IPR029063">
    <property type="entry name" value="SAM-dependent_MTases_sf"/>
</dbReference>
<evidence type="ECO:0000313" key="6">
    <source>
        <dbReference type="EMBL" id="SMG43827.1"/>
    </source>
</evidence>
<dbReference type="STRING" id="561720.SAMN06275492_13416"/>
<evidence type="ECO:0000256" key="1">
    <source>
        <dbReference type="ARBA" id="ARBA00022603"/>
    </source>
</evidence>
<reference evidence="7" key="1">
    <citation type="submission" date="2017-04" db="EMBL/GenBank/DDBJ databases">
        <authorList>
            <person name="Varghese N."/>
            <person name="Submissions S."/>
        </authorList>
    </citation>
    <scope>NUCLEOTIDE SEQUENCE [LARGE SCALE GENOMIC DNA]</scope>
    <source>
        <strain evidence="7">USBA 82</strain>
    </source>
</reference>
<dbReference type="GO" id="GO:0036009">
    <property type="term" value="F:protein-glutamine N-methyltransferase activity"/>
    <property type="evidence" value="ECO:0007669"/>
    <property type="project" value="TreeGrafter"/>
</dbReference>
<keyword evidence="1 6" id="KW-0489">Methyltransferase</keyword>
<dbReference type="NCBIfam" id="TIGR00536">
    <property type="entry name" value="hemK_fam"/>
    <property type="match status" value="1"/>
</dbReference>
<dbReference type="GO" id="GO:0032259">
    <property type="term" value="P:methylation"/>
    <property type="evidence" value="ECO:0007669"/>
    <property type="project" value="UniProtKB-KW"/>
</dbReference>
<dbReference type="NCBIfam" id="TIGR03534">
    <property type="entry name" value="RF_mod_PrmC"/>
    <property type="match status" value="1"/>
</dbReference>
<dbReference type="PANTHER" id="PTHR18895">
    <property type="entry name" value="HEMK METHYLTRANSFERASE"/>
    <property type="match status" value="1"/>
</dbReference>
<proteinExistence type="predicted"/>
<dbReference type="Gene3D" id="1.10.8.10">
    <property type="entry name" value="DNA helicase RuvA subunit, C-terminal domain"/>
    <property type="match status" value="1"/>
</dbReference>
<dbReference type="Gene3D" id="3.40.50.150">
    <property type="entry name" value="Vaccinia Virus protein VP39"/>
    <property type="match status" value="1"/>
</dbReference>
<evidence type="ECO:0000259" key="5">
    <source>
        <dbReference type="Pfam" id="PF17827"/>
    </source>
</evidence>
<dbReference type="InterPro" id="IPR041698">
    <property type="entry name" value="Methyltransf_25"/>
</dbReference>
<dbReference type="Pfam" id="PF17827">
    <property type="entry name" value="PrmC_N"/>
    <property type="match status" value="1"/>
</dbReference>
<accession>A0A1X7KQL4</accession>
<dbReference type="AlphaFoldDB" id="A0A1X7KQL4"/>
<feature type="domain" description="Release factor glutamine methyltransferase N-terminal" evidence="5">
    <location>
        <begin position="11"/>
        <end position="78"/>
    </location>
</feature>
<feature type="domain" description="Methyltransferase" evidence="4">
    <location>
        <begin position="117"/>
        <end position="204"/>
    </location>
</feature>
<dbReference type="InterPro" id="IPR040758">
    <property type="entry name" value="PrmC_N"/>
</dbReference>
<dbReference type="PANTHER" id="PTHR18895:SF74">
    <property type="entry name" value="MTRF1L RELEASE FACTOR GLUTAMINE METHYLTRANSFERASE"/>
    <property type="match status" value="1"/>
</dbReference>